<evidence type="ECO:0000313" key="3">
    <source>
        <dbReference type="EMBL" id="QHI68536.1"/>
    </source>
</evidence>
<gene>
    <name evidence="3" type="ORF">GT409_03390</name>
</gene>
<feature type="domain" description="Sialidase" evidence="2">
    <location>
        <begin position="60"/>
        <end position="337"/>
    </location>
</feature>
<sequence length="1645" mass="167749">MNSLPALGQVPELWTGPNLPHNVRDVPSVSSATYVAVHQAVRGEDQFLLGASIVEHNGILYANWANGPRDENSNAERVCGKTSTDGGLTWSDKEVIVPSLPGTLAHSHGPYISYNGQLWFFGMRFEYAPDGAREVNTEAFLLNEQTGEWESFGIVAAGGGMVDAPVRMANGNWIVGAVYTGFWACAFISHGDDFTRWDRVPVPIVPNHKCSETTILVYDDKLIAVMRSSFPGAAGISVSQNYGRSWSAAQASDFSMVQSKPFGGVLSNGQPYLIANVSDGGGNDRDTLVIAVGQPATQSFCRMWTVRRGRTPQPLLEGLYKTPGWHYPYAYEYNGNLYVIYALGKEDCELAIIPISALNTSGSIEWVAPATDQLFAAVTWDGSVSSDWTNGQNWECGSMPVTDFTTDIAEFVDSAAVLYMPTINASRNIHGVDFDSGGWTVGSNGTSTWGIGSAGITFAAEGALGVNAIHPNLFLASDQCWTVSAGNTLVVTNGSVTGARTLCKAGGGKLVLAGRTNAMAGVVVSNGTLAVNSSAGFSAPVSVCEGAVLSGNGTIGAPVSVSDGGVLEPGDGGPGALSMSGLALSSNSVLRFQLDGLSGSSDRVVVGDLVLDGLLDVSDADALEEGGYTLFVCSGAVTDNGLQVRGMPSGFKGSVSVSAGVVSLAVTGPVVWDGSNNSDWTYGANWDSGVMPVNDFNTEVARFGNASVVPNMPAINASRSIGGVQFSDSGWTVGWNGSSLWGIGGEGVVSAGAGTNWIQSAVYLGADQAWDVAAGNTLVADGRMSGAGRVFEKAGEGTLVLAGSNSVAQICVSAGTLLVNSPAGFCAPVSVSNHSVFGGTGVVDGVVSVLGGGTVSPGDQGSGVLNVSELVLDAESRLVVEVGPSNEVDRIETGNLTLDGVLDIVALGDISPGSYTLISFDGVLSDNGLEMGDVPYGFVGEISVVSTAVCLNVFAAPDVAVWDGSNNTDWTYGQNWVAGAMPFSDYYSALARFEGSAAVLNMPVINASRNVNAVHFAGSGWTVGSNGASVLGIGCGGVVVSDGESGGFNVVESRVHLGDGQDWFVSAGNTLVAAGSVGGAASSLTKTGPGRLILSGAQNSYGVTVVAEGTLLVDGVLDSRAAGVSVRDAAIFGGTGTVHRSVEVFNGGILAPGGNGAGELTVSNLTLGSSSVLDFELGSAGGCDQIGAADLVLDGRLRVTDSGGLSAGTYTLITYSGALTDNGLELRSGALPYGFEGSLSVSGGAVRLTLRDVVAWDGSNNTDWTNGSNWETGVMPVSSFTSSFAKFVNSQDVAFQPAINASRNICGVDFLGAGWEVGSNGSSVWGIGSGGISSRAAESGGTNTIQSSLYLGDDQAWTIEESNIVEIHGNIGGASSTLTKSGAGALVLFGANNGYGNTVVSSGTLLVNGVLDSRAATVSVGGAAVLGGSGTIDRSVAVAGGGTLSPGDGGAGTLTLSSLALNDTSVLDFELGGLPGSNDSVAVDSLVLDGLLNVSDFGGLQEGTYTLFSCAGALTDNGLQVGQLPVGFAGTVAVSNGVVNLVVLVVEKNDLPALEPVRPASIVGGPVVFGDVVRLVVQMPDAAIRYVVESSTNLPYGGWGRVPHSDDGVHGFIVTNLSYSSAGDAGRVIYVRLVDALKFFRVVGQ</sequence>
<dbReference type="InterPro" id="IPR011050">
    <property type="entry name" value="Pectin_lyase_fold/virulence"/>
</dbReference>
<dbReference type="CDD" id="cd15482">
    <property type="entry name" value="Sialidase_non-viral"/>
    <property type="match status" value="1"/>
</dbReference>
<evidence type="ECO:0000259" key="2">
    <source>
        <dbReference type="Pfam" id="PF13088"/>
    </source>
</evidence>
<keyword evidence="4" id="KW-1185">Reference proteome</keyword>
<dbReference type="PANTHER" id="PTHR43752">
    <property type="entry name" value="BNR/ASP-BOX REPEAT FAMILY PROTEIN"/>
    <property type="match status" value="1"/>
</dbReference>
<dbReference type="Proteomes" id="UP000464954">
    <property type="component" value="Chromosome"/>
</dbReference>
<keyword evidence="1" id="KW-0732">Signal</keyword>
<name>A0A6P1MAE0_9BACT</name>
<dbReference type="InterPro" id="IPR013425">
    <property type="entry name" value="Autotrns_rpt"/>
</dbReference>
<organism evidence="3 4">
    <name type="scientific">Tichowtungia aerotolerans</name>
    <dbReference type="NCBI Taxonomy" id="2697043"/>
    <lineage>
        <taxon>Bacteria</taxon>
        <taxon>Pseudomonadati</taxon>
        <taxon>Kiritimatiellota</taxon>
        <taxon>Tichowtungiia</taxon>
        <taxon>Tichowtungiales</taxon>
        <taxon>Tichowtungiaceae</taxon>
        <taxon>Tichowtungia</taxon>
    </lineage>
</organism>
<reference evidence="3 4" key="1">
    <citation type="submission" date="2020-01" db="EMBL/GenBank/DDBJ databases">
        <title>Ponticoccus aerotolerans gen. nov., sp. nov., an anaerobic bacterium and proposal of Ponticoccusceae fam. nov., Ponticoccusles ord. nov. and Ponticoccuse classis nov. in the phylum Kiritimatiellaeota.</title>
        <authorList>
            <person name="Zhou L.Y."/>
            <person name="Du Z.J."/>
        </authorList>
    </citation>
    <scope>NUCLEOTIDE SEQUENCE [LARGE SCALE GENOMIC DNA]</scope>
    <source>
        <strain evidence="3 4">S-5007</strain>
    </source>
</reference>
<dbReference type="NCBIfam" id="TIGR02601">
    <property type="entry name" value="autotrns_rpt"/>
    <property type="match status" value="1"/>
</dbReference>
<dbReference type="KEGG" id="taer:GT409_03390"/>
<dbReference type="Gene3D" id="2.120.10.10">
    <property type="match status" value="1"/>
</dbReference>
<evidence type="ECO:0000256" key="1">
    <source>
        <dbReference type="ARBA" id="ARBA00022729"/>
    </source>
</evidence>
<dbReference type="EMBL" id="CP047593">
    <property type="protein sequence ID" value="QHI68536.1"/>
    <property type="molecule type" value="Genomic_DNA"/>
</dbReference>
<dbReference type="SUPFAM" id="SSF50939">
    <property type="entry name" value="Sialidases"/>
    <property type="match status" value="1"/>
</dbReference>
<dbReference type="Pfam" id="PF13088">
    <property type="entry name" value="BNR_2"/>
    <property type="match status" value="1"/>
</dbReference>
<protein>
    <recommendedName>
        <fullName evidence="2">Sialidase domain-containing protein</fullName>
    </recommendedName>
</protein>
<dbReference type="InterPro" id="IPR011040">
    <property type="entry name" value="Sialidase"/>
</dbReference>
<dbReference type="PANTHER" id="PTHR43752:SF2">
    <property type="entry name" value="BNR_ASP-BOX REPEAT FAMILY PROTEIN"/>
    <property type="match status" value="1"/>
</dbReference>
<dbReference type="InterPro" id="IPR036278">
    <property type="entry name" value="Sialidase_sf"/>
</dbReference>
<dbReference type="RefSeq" id="WP_160626953.1">
    <property type="nucleotide sequence ID" value="NZ_CP047593.1"/>
</dbReference>
<evidence type="ECO:0000313" key="4">
    <source>
        <dbReference type="Proteomes" id="UP000464954"/>
    </source>
</evidence>
<accession>A0A6P1MAE0</accession>
<dbReference type="Pfam" id="PF12951">
    <property type="entry name" value="PATR"/>
    <property type="match status" value="4"/>
</dbReference>
<dbReference type="SUPFAM" id="SSF51126">
    <property type="entry name" value="Pectin lyase-like"/>
    <property type="match status" value="3"/>
</dbReference>
<proteinExistence type="predicted"/>